<organism evidence="2 3">
    <name type="scientific">Amycolatopsis rhabdoformis</name>
    <dbReference type="NCBI Taxonomy" id="1448059"/>
    <lineage>
        <taxon>Bacteria</taxon>
        <taxon>Bacillati</taxon>
        <taxon>Actinomycetota</taxon>
        <taxon>Actinomycetes</taxon>
        <taxon>Pseudonocardiales</taxon>
        <taxon>Pseudonocardiaceae</taxon>
        <taxon>Amycolatopsis</taxon>
    </lineage>
</organism>
<proteinExistence type="predicted"/>
<accession>A0ABZ1HY32</accession>
<dbReference type="Proteomes" id="UP001330812">
    <property type="component" value="Chromosome"/>
</dbReference>
<keyword evidence="1" id="KW-1133">Transmembrane helix</keyword>
<name>A0ABZ1HY32_9PSEU</name>
<dbReference type="RefSeq" id="WP_326565256.1">
    <property type="nucleotide sequence ID" value="NZ_CP142149.1"/>
</dbReference>
<protein>
    <submittedName>
        <fullName evidence="2">Uncharacterized protein</fullName>
    </submittedName>
</protein>
<keyword evidence="1" id="KW-0472">Membrane</keyword>
<sequence length="111" mass="11035">MNGHAALSFAGEAAGTNVDTVDGGALVFVFAFVVAAALTVLGATTGPFAAVAEHPAAAAATKATAISLLGKNMPRILPDLRGYPGLGDPLVIIRIIPLIRDCGAFSVFGGS</sequence>
<keyword evidence="3" id="KW-1185">Reference proteome</keyword>
<reference evidence="2 3" key="1">
    <citation type="journal article" date="2015" name="Int. J. Syst. Evol. Microbiol.">
        <title>Amycolatopsis rhabdoformis sp. nov., an actinomycete isolated from a tropical forest soil.</title>
        <authorList>
            <person name="Souza W.R."/>
            <person name="Silva R.E."/>
            <person name="Goodfellow M."/>
            <person name="Busarakam K."/>
            <person name="Figueiro F.S."/>
            <person name="Ferreira D."/>
            <person name="Rodrigues-Filho E."/>
            <person name="Moraes L.A.B."/>
            <person name="Zucchi T.D."/>
        </authorList>
    </citation>
    <scope>NUCLEOTIDE SEQUENCE [LARGE SCALE GENOMIC DNA]</scope>
    <source>
        <strain evidence="2 3">NCIMB 14900</strain>
    </source>
</reference>
<feature type="transmembrane region" description="Helical" evidence="1">
    <location>
        <begin position="25"/>
        <end position="44"/>
    </location>
</feature>
<evidence type="ECO:0000313" key="2">
    <source>
        <dbReference type="EMBL" id="WSE26288.1"/>
    </source>
</evidence>
<evidence type="ECO:0000256" key="1">
    <source>
        <dbReference type="SAM" id="Phobius"/>
    </source>
</evidence>
<keyword evidence="1" id="KW-0812">Transmembrane</keyword>
<evidence type="ECO:0000313" key="3">
    <source>
        <dbReference type="Proteomes" id="UP001330812"/>
    </source>
</evidence>
<gene>
    <name evidence="2" type="ORF">VSH64_25780</name>
</gene>
<dbReference type="EMBL" id="CP142149">
    <property type="protein sequence ID" value="WSE26288.1"/>
    <property type="molecule type" value="Genomic_DNA"/>
</dbReference>